<gene>
    <name evidence="2" type="ORF">MYCOZU2_01198</name>
    <name evidence="3" type="ORF">QRB35_08260</name>
</gene>
<accession>A0A220Y8S5</accession>
<dbReference type="InterPro" id="IPR013901">
    <property type="entry name" value="Anthrone_oxy"/>
</dbReference>
<sequence>MNASPVVILTSIATIVGAAAGGMMYVFSTFVMRGLNGIDSREAIAAMRGINVAANSSPAFLLAYFGAAILALAVGVVAVTQLPQPGSWWLLAGAVFAILAAIITVVFNVPLNNRLDGVDPVGLSAADAAREWQTYFSTWTAWNHVRTVTAFLGAALMLVGLRCR</sequence>
<keyword evidence="1" id="KW-0472">Membrane</keyword>
<organism evidence="2 4">
    <name type="scientific">Mycobacterium intracellulare subsp. chimaera</name>
    <dbReference type="NCBI Taxonomy" id="222805"/>
    <lineage>
        <taxon>Bacteria</taxon>
        <taxon>Bacillati</taxon>
        <taxon>Actinomycetota</taxon>
        <taxon>Actinomycetes</taxon>
        <taxon>Mycobacteriales</taxon>
        <taxon>Mycobacteriaceae</taxon>
        <taxon>Mycobacterium</taxon>
        <taxon>Mycobacterium avium complex (MAC)</taxon>
    </lineage>
</organism>
<evidence type="ECO:0000313" key="4">
    <source>
        <dbReference type="Proteomes" id="UP000198286"/>
    </source>
</evidence>
<reference evidence="3" key="4">
    <citation type="submission" date="2023-06" db="EMBL/GenBank/DDBJ databases">
        <authorList>
            <person name="Spilker T."/>
        </authorList>
    </citation>
    <scope>NUCLEOTIDE SEQUENCE</scope>
    <source>
        <strain evidence="3">FLAC1071</strain>
    </source>
</reference>
<dbReference type="EMBL" id="JASZZX010000004">
    <property type="protein sequence ID" value="MDM3926017.1"/>
    <property type="molecule type" value="Genomic_DNA"/>
</dbReference>
<dbReference type="Proteomes" id="UP001529272">
    <property type="component" value="Unassembled WGS sequence"/>
</dbReference>
<reference evidence="2 4" key="1">
    <citation type="journal article" date="2017" name="Lancet Infect. Dis.">
        <title>Global outbreak of severe Mycobacterium chimaera disease after cardiac surgery: a molecular epidemiological study.</title>
        <authorList>
            <person name="van Ingen J."/>
            <person name="Kohl T."/>
            <person name="Kranzer K."/>
            <person name="Hasse B."/>
            <person name="Keller P."/>
            <person name="Szafranska A."/>
            <person name="Hillemann D."/>
            <person name="Chand M."/>
            <person name="Schreiber P."/>
            <person name="Sommerstein R."/>
            <person name="Berger C."/>
            <person name="Genoni M."/>
            <person name="Ruegg C."/>
            <person name="Troillet N."/>
            <person name="Widmer A.F."/>
            <person name="Becker S.L."/>
            <person name="Herrmann M."/>
            <person name="Eckmanns T."/>
            <person name="Haller S."/>
            <person name="Hoeller C."/>
            <person name="Debast S.B."/>
            <person name="Wolfhagen M.J."/>
            <person name="Hopman J."/>
            <person name="Kluytmans J."/>
            <person name="Langelaar M."/>
            <person name="Notermans D.W."/>
            <person name="ten Oever J."/>
            <person name="van den Barselaar P."/>
            <person name="Vonk A.B.A."/>
            <person name="Vos M.C."/>
            <person name="Ahmed N."/>
            <person name="Brown T."/>
            <person name="Crook D."/>
            <person name="Lamagni T."/>
            <person name="Phin N."/>
            <person name="Smith E.G."/>
            <person name="Zambon M."/>
            <person name="Serr A."/>
            <person name="Goetting T."/>
            <person name="Ebner W."/>
            <person name="Thuermer A."/>
            <person name="Utpatel C."/>
            <person name="Sproer C."/>
            <person name="Bunk B."/>
            <person name="Nubel U."/>
            <person name="Bloemberg G."/>
            <person name="Bottger E."/>
            <person name="Niemann S."/>
            <person name="Wagner D."/>
            <person name="Sax H."/>
        </authorList>
    </citation>
    <scope>NUCLEOTIDE SEQUENCE [LARGE SCALE GENOMIC DNA]</scope>
    <source>
        <strain evidence="2 4">ZUERICH-2</strain>
    </source>
</reference>
<keyword evidence="1" id="KW-1133">Transmembrane helix</keyword>
<reference evidence="5" key="2">
    <citation type="submission" date="2023-06" db="EMBL/GenBank/DDBJ databases">
        <title>Itaconate inhibition of nontuberculous mycobacteria.</title>
        <authorList>
            <person name="Spilker T."/>
        </authorList>
    </citation>
    <scope>NUCLEOTIDE SEQUENCE [LARGE SCALE GENOMIC DNA]</scope>
    <source>
        <strain evidence="5">FLAC1071</strain>
    </source>
</reference>
<dbReference type="KEGG" id="mchi:AN480_05445"/>
<evidence type="ECO:0000313" key="3">
    <source>
        <dbReference type="EMBL" id="MDM3926017.1"/>
    </source>
</evidence>
<reference evidence="3 5" key="3">
    <citation type="submission" date="2023-06" db="EMBL/GenBank/DDBJ databases">
        <title>Itaconate inhibition of nontuberculous mycobacteria.</title>
        <authorList>
            <person name="Breen P."/>
            <person name="Zimbric M."/>
            <person name="Caverly L."/>
        </authorList>
    </citation>
    <scope>NUCLEOTIDE SEQUENCE [LARGE SCALE GENOMIC DNA]</scope>
    <source>
        <strain evidence="3 5">FLAC1071</strain>
    </source>
</reference>
<feature type="transmembrane region" description="Helical" evidence="1">
    <location>
        <begin position="7"/>
        <end position="27"/>
    </location>
</feature>
<keyword evidence="5" id="KW-1185">Reference proteome</keyword>
<dbReference type="AlphaFoldDB" id="A0A220Y8S5"/>
<feature type="transmembrane region" description="Helical" evidence="1">
    <location>
        <begin position="141"/>
        <end position="161"/>
    </location>
</feature>
<name>A0A220Y8S5_MYCIT</name>
<dbReference type="EMBL" id="CP015267">
    <property type="protein sequence ID" value="ASL13639.1"/>
    <property type="molecule type" value="Genomic_DNA"/>
</dbReference>
<dbReference type="GeneID" id="45453151"/>
<evidence type="ECO:0000256" key="1">
    <source>
        <dbReference type="SAM" id="Phobius"/>
    </source>
</evidence>
<dbReference type="STRING" id="222805.AN480_05445"/>
<feature type="transmembrane region" description="Helical" evidence="1">
    <location>
        <begin position="87"/>
        <end position="107"/>
    </location>
</feature>
<dbReference type="Proteomes" id="UP000198286">
    <property type="component" value="Chromosome"/>
</dbReference>
<protein>
    <submittedName>
        <fullName evidence="3">DUF1772 domain-containing protein</fullName>
    </submittedName>
    <submittedName>
        <fullName evidence="2">Putative integral membrane protein</fullName>
    </submittedName>
</protein>
<dbReference type="RefSeq" id="WP_014383881.1">
    <property type="nucleotide sequence ID" value="NZ_CAAHFL010000009.1"/>
</dbReference>
<feature type="transmembrane region" description="Helical" evidence="1">
    <location>
        <begin position="61"/>
        <end position="80"/>
    </location>
</feature>
<evidence type="ECO:0000313" key="2">
    <source>
        <dbReference type="EMBL" id="ASL13639.1"/>
    </source>
</evidence>
<evidence type="ECO:0000313" key="5">
    <source>
        <dbReference type="Proteomes" id="UP001529272"/>
    </source>
</evidence>
<proteinExistence type="predicted"/>
<dbReference type="Pfam" id="PF08592">
    <property type="entry name" value="Anthrone_oxy"/>
    <property type="match status" value="1"/>
</dbReference>
<keyword evidence="1" id="KW-0812">Transmembrane</keyword>